<feature type="compositionally biased region" description="Basic and acidic residues" evidence="1">
    <location>
        <begin position="153"/>
        <end position="162"/>
    </location>
</feature>
<proteinExistence type="predicted"/>
<dbReference type="SUPFAM" id="SSF52091">
    <property type="entry name" value="SpoIIaa-like"/>
    <property type="match status" value="1"/>
</dbReference>
<organism evidence="3 4">
    <name type="scientific">Streptomyces carminius</name>
    <dbReference type="NCBI Taxonomy" id="2665496"/>
    <lineage>
        <taxon>Bacteria</taxon>
        <taxon>Bacillati</taxon>
        <taxon>Actinomycetota</taxon>
        <taxon>Actinomycetes</taxon>
        <taxon>Kitasatosporales</taxon>
        <taxon>Streptomycetaceae</taxon>
        <taxon>Streptomyces</taxon>
    </lineage>
</organism>
<protein>
    <submittedName>
        <fullName evidence="3">Sulfate transporter</fullName>
    </submittedName>
</protein>
<accession>A0A2M8LTG7</accession>
<evidence type="ECO:0000259" key="2">
    <source>
        <dbReference type="Pfam" id="PF13466"/>
    </source>
</evidence>
<comment type="caution">
    <text evidence="3">The sequence shown here is derived from an EMBL/GenBank/DDBJ whole genome shotgun (WGS) entry which is preliminary data.</text>
</comment>
<dbReference type="InterPro" id="IPR036513">
    <property type="entry name" value="STAS_dom_sf"/>
</dbReference>
<dbReference type="AlphaFoldDB" id="A0A2M8LTG7"/>
<evidence type="ECO:0000313" key="4">
    <source>
        <dbReference type="Proteomes" id="UP000230407"/>
    </source>
</evidence>
<dbReference type="RefSeq" id="WP_100203895.1">
    <property type="nucleotide sequence ID" value="NZ_PGGW01000066.1"/>
</dbReference>
<dbReference type="InterPro" id="IPR058548">
    <property type="entry name" value="MlaB-like_STAS"/>
</dbReference>
<dbReference type="Proteomes" id="UP000230407">
    <property type="component" value="Unassembled WGS sequence"/>
</dbReference>
<name>A0A2M8LTG7_9ACTN</name>
<keyword evidence="4" id="KW-1185">Reference proteome</keyword>
<dbReference type="Pfam" id="PF13466">
    <property type="entry name" value="STAS_2"/>
    <property type="match status" value="1"/>
</dbReference>
<feature type="domain" description="MlaB-like STAS" evidence="2">
    <location>
        <begin position="41"/>
        <end position="117"/>
    </location>
</feature>
<sequence length="178" mass="18837">MARRDEQRAGRRTGPWTGRRGHRAGRAGPEPAVLVLAADRPVTRADIPRLCERLHRLLEGTRTGPVTVEAGEHCAADLVTVEALARLRLTAQRLGRGLRLAHADGALWSLLAWAGLEGQLSGLPAEAPRGAPGGAPDRAPDGRPGPGGSAGAEPRRQAEQREQPGGVQERVERGDPPP</sequence>
<reference evidence="3 4" key="1">
    <citation type="submission" date="2017-11" db="EMBL/GenBank/DDBJ databases">
        <title>Streptomyces carmine sp. nov., a novel actinomycete isolated from Sophora alopecuroides in Xinjiang, China.</title>
        <authorList>
            <person name="Wang Y."/>
            <person name="Luo X."/>
            <person name="Wan C."/>
            <person name="Zhang L."/>
        </authorList>
    </citation>
    <scope>NUCLEOTIDE SEQUENCE [LARGE SCALE GENOMIC DNA]</scope>
    <source>
        <strain evidence="3 4">TRM SA0054</strain>
    </source>
</reference>
<dbReference type="Gene3D" id="3.30.750.24">
    <property type="entry name" value="STAS domain"/>
    <property type="match status" value="1"/>
</dbReference>
<feature type="region of interest" description="Disordered" evidence="1">
    <location>
        <begin position="1"/>
        <end position="28"/>
    </location>
</feature>
<gene>
    <name evidence="3" type="ORF">CUT44_23300</name>
</gene>
<evidence type="ECO:0000313" key="3">
    <source>
        <dbReference type="EMBL" id="PJE95252.1"/>
    </source>
</evidence>
<feature type="compositionally biased region" description="Low complexity" evidence="1">
    <location>
        <begin position="124"/>
        <end position="137"/>
    </location>
</feature>
<feature type="compositionally biased region" description="Basic and acidic residues" evidence="1">
    <location>
        <begin position="169"/>
        <end position="178"/>
    </location>
</feature>
<evidence type="ECO:0000256" key="1">
    <source>
        <dbReference type="SAM" id="MobiDB-lite"/>
    </source>
</evidence>
<feature type="region of interest" description="Disordered" evidence="1">
    <location>
        <begin position="124"/>
        <end position="178"/>
    </location>
</feature>
<dbReference type="EMBL" id="PGGW01000066">
    <property type="protein sequence ID" value="PJE95252.1"/>
    <property type="molecule type" value="Genomic_DNA"/>
</dbReference>